<feature type="compositionally biased region" description="Basic residues" evidence="1">
    <location>
        <begin position="300"/>
        <end position="309"/>
    </location>
</feature>
<dbReference type="GO" id="GO:0005524">
    <property type="term" value="F:ATP binding"/>
    <property type="evidence" value="ECO:0007669"/>
    <property type="project" value="InterPro"/>
</dbReference>
<dbReference type="InterPro" id="IPR016300">
    <property type="entry name" value="ATPase_ArsA/GET3"/>
</dbReference>
<dbReference type="Proteomes" id="UP000656804">
    <property type="component" value="Unassembled WGS sequence"/>
</dbReference>
<dbReference type="InterPro" id="IPR027417">
    <property type="entry name" value="P-loop_NTPase"/>
</dbReference>
<dbReference type="EMBL" id="JADIVZ010000010">
    <property type="protein sequence ID" value="MBF4163216.1"/>
    <property type="molecule type" value="Genomic_DNA"/>
</dbReference>
<dbReference type="GO" id="GO:0016887">
    <property type="term" value="F:ATP hydrolysis activity"/>
    <property type="evidence" value="ECO:0007669"/>
    <property type="project" value="InterPro"/>
</dbReference>
<dbReference type="PANTHER" id="PTHR10803:SF26">
    <property type="entry name" value="ANION TRANSPORTER ATPASE-RELATED"/>
    <property type="match status" value="1"/>
</dbReference>
<dbReference type="AlphaFoldDB" id="A0A930V3K3"/>
<dbReference type="SUPFAM" id="SSF52540">
    <property type="entry name" value="P-loop containing nucleoside triphosphate hydrolases"/>
    <property type="match status" value="1"/>
</dbReference>
<dbReference type="InterPro" id="IPR025723">
    <property type="entry name" value="ArsA/GET3_ATPase-like"/>
</dbReference>
<feature type="compositionally biased region" description="Basic and acidic residues" evidence="1">
    <location>
        <begin position="199"/>
        <end position="211"/>
    </location>
</feature>
<feature type="compositionally biased region" description="Basic and acidic residues" evidence="1">
    <location>
        <begin position="221"/>
        <end position="233"/>
    </location>
</feature>
<evidence type="ECO:0000256" key="1">
    <source>
        <dbReference type="SAM" id="MobiDB-lite"/>
    </source>
</evidence>
<feature type="compositionally biased region" description="Low complexity" evidence="1">
    <location>
        <begin position="346"/>
        <end position="355"/>
    </location>
</feature>
<evidence type="ECO:0000313" key="3">
    <source>
        <dbReference type="EMBL" id="MBF4163216.1"/>
    </source>
</evidence>
<evidence type="ECO:0000313" key="4">
    <source>
        <dbReference type="Proteomes" id="UP000656804"/>
    </source>
</evidence>
<accession>A0A930V3K3</accession>
<feature type="compositionally biased region" description="Basic residues" evidence="1">
    <location>
        <begin position="334"/>
        <end position="345"/>
    </location>
</feature>
<feature type="compositionally biased region" description="Basic residues" evidence="1">
    <location>
        <begin position="70"/>
        <end position="109"/>
    </location>
</feature>
<keyword evidence="4" id="KW-1185">Reference proteome</keyword>
<feature type="compositionally biased region" description="Basic residues" evidence="1">
    <location>
        <begin position="123"/>
        <end position="159"/>
    </location>
</feature>
<dbReference type="Pfam" id="PF02374">
    <property type="entry name" value="ArsA_ATPase"/>
    <property type="match status" value="1"/>
</dbReference>
<dbReference type="PANTHER" id="PTHR10803">
    <property type="entry name" value="ARSENICAL PUMP-DRIVING ATPASE ARSENITE-TRANSLOCATING ATPASE"/>
    <property type="match status" value="1"/>
</dbReference>
<comment type="caution">
    <text evidence="3">The sequence shown here is derived from an EMBL/GenBank/DDBJ whole genome shotgun (WGS) entry which is preliminary data.</text>
</comment>
<feature type="compositionally biased region" description="Basic residues" evidence="1">
    <location>
        <begin position="184"/>
        <end position="198"/>
    </location>
</feature>
<proteinExistence type="predicted"/>
<sequence>MHLTDACGRTPGGLGADALGSGREQRLAARAPARGHRQGRHRQVHGGGVPGPGPRLPRQERAALRGRGASGHRPHVRRRPPALRGAPHLRRPARLPRSRVRARAAHRPGGRAAGVPRDVLPARTRRQGARPLRRHRLRHHHRAGRARRAAHRQGLRGRRAQQPQQGGHAVRRGRARRAADRAHHPVPQRLRRARRPRQGRADQESGRHDDDAVPLAPHRRAPGDRARGDARAGDRRRHRRIEQGRAARRRRGGEHAPPRRAPGCRPRARRAGRPGRRAGESRPRCRPRPRTRAAAWSAAHRGRRARRAAPARGGAARGRRRTRRAGLRAAEASRRRRPRRARRAGSPHAGAGAGMSAGALDVDALIDDPGTGIIVCCGSGGVGKTTTSAALALRAAERGRKVVVLTIDPARRLAQSMGIEELDNTPRPVPGTSGDGSLDAMMLDMKSTFDEVVLSQASPEKAQQILENPFYVALSTSFAGTQEYMAMEKLGLIHAAAQRDHSYDLIVVDTPPSRSALDFLDAPERLSSFLDGRFTRLMLAPARGPARLVTAGLGLVTGALTKILGAQVLTDLQTFVAALETVFGGGFRDRAAKTYALLQDTGTAFVVIAAPEPDALREAAYFVERLEEDAMPLAGLVVNRASVAPEGGLSVDQSAAAAEQLADRPEHALGAALLRLHAHTLRAVERERLLVSRFTAAHPQVATAVVPALAGDVHDLGGLRRIGALLGT</sequence>
<feature type="compositionally biased region" description="Basic residues" evidence="1">
    <location>
        <begin position="266"/>
        <end position="276"/>
    </location>
</feature>
<protein>
    <submittedName>
        <fullName evidence="3">ArsA family ATPase</fullName>
    </submittedName>
</protein>
<organism evidence="3 4">
    <name type="scientific">Nocardioides acrostichi</name>
    <dbReference type="NCBI Taxonomy" id="2784339"/>
    <lineage>
        <taxon>Bacteria</taxon>
        <taxon>Bacillati</taxon>
        <taxon>Actinomycetota</taxon>
        <taxon>Actinomycetes</taxon>
        <taxon>Propionibacteriales</taxon>
        <taxon>Nocardioidaceae</taxon>
        <taxon>Nocardioides</taxon>
    </lineage>
</organism>
<feature type="domain" description="ArsA/GET3 Anion-transporting ATPase-like" evidence="2">
    <location>
        <begin position="373"/>
        <end position="645"/>
    </location>
</feature>
<feature type="region of interest" description="Disordered" evidence="1">
    <location>
        <begin position="1"/>
        <end position="355"/>
    </location>
</feature>
<feature type="compositionally biased region" description="Basic residues" evidence="1">
    <location>
        <begin position="317"/>
        <end position="326"/>
    </location>
</feature>
<feature type="compositionally biased region" description="Basic residues" evidence="1">
    <location>
        <begin position="234"/>
        <end position="252"/>
    </location>
</feature>
<dbReference type="Gene3D" id="3.40.50.300">
    <property type="entry name" value="P-loop containing nucleotide triphosphate hydrolases"/>
    <property type="match status" value="1"/>
</dbReference>
<feature type="compositionally biased region" description="Basic residues" evidence="1">
    <location>
        <begin position="33"/>
        <end position="44"/>
    </location>
</feature>
<evidence type="ECO:0000259" key="2">
    <source>
        <dbReference type="Pfam" id="PF02374"/>
    </source>
</evidence>
<name>A0A930V3K3_9ACTN</name>
<gene>
    <name evidence="3" type="ORF">ISG29_16110</name>
</gene>
<reference evidence="3" key="1">
    <citation type="submission" date="2020-11" db="EMBL/GenBank/DDBJ databases">
        <title>Nocardioides sp. CBS4Y-1, whole genome shotgun sequence.</title>
        <authorList>
            <person name="Tuo L."/>
        </authorList>
    </citation>
    <scope>NUCLEOTIDE SEQUENCE</scope>
    <source>
        <strain evidence="3">CBS4Y-1</strain>
    </source>
</reference>